<name>A0AC58G330_DANRE</name>
<gene>
    <name evidence="2" type="primary">ankrd53</name>
</gene>
<evidence type="ECO:0000313" key="2">
    <source>
        <dbReference type="RefSeq" id="XP_073764139.1"/>
    </source>
</evidence>
<keyword evidence="1" id="KW-1185">Reference proteome</keyword>
<accession>A0AC58G330</accession>
<organism evidence="1 2">
    <name type="scientific">Danio rerio</name>
    <name type="common">Zebrafish</name>
    <name type="synonym">Brachydanio rerio</name>
    <dbReference type="NCBI Taxonomy" id="7955"/>
    <lineage>
        <taxon>Eukaryota</taxon>
        <taxon>Metazoa</taxon>
        <taxon>Chordata</taxon>
        <taxon>Craniata</taxon>
        <taxon>Vertebrata</taxon>
        <taxon>Euteleostomi</taxon>
        <taxon>Actinopterygii</taxon>
        <taxon>Neopterygii</taxon>
        <taxon>Teleostei</taxon>
        <taxon>Ostariophysi</taxon>
        <taxon>Cypriniformes</taxon>
        <taxon>Danionidae</taxon>
        <taxon>Danioninae</taxon>
        <taxon>Danio</taxon>
    </lineage>
</organism>
<protein>
    <submittedName>
        <fullName evidence="2">Ankyrin repeat domain-containing protein 53 isoform X2</fullName>
    </submittedName>
</protein>
<reference evidence="2" key="1">
    <citation type="submission" date="2025-08" db="UniProtKB">
        <authorList>
            <consortium name="RefSeq"/>
        </authorList>
    </citation>
    <scope>IDENTIFICATION</scope>
    <source>
        <strain evidence="2">Tuebingen</strain>
        <tissue evidence="2">Fibroblasts and whole tissue</tissue>
    </source>
</reference>
<dbReference type="RefSeq" id="XP_073764139.1">
    <property type="nucleotide sequence ID" value="XM_073908038.1"/>
</dbReference>
<dbReference type="Proteomes" id="UP000000437">
    <property type="component" value="Chromosome 7"/>
</dbReference>
<proteinExistence type="predicted"/>
<sequence length="200" mass="21513">MSVLRKDNNEAVVGGSPPESDMFHAAASGARDWLSLTLKKARKPLITDKHGLSVLHIAALHGHLDCMELLLAGGYADVNVSCPHGRRPLHMMLTAQSQPNTHAGLIYLLEHGAHISVSTDEGLTPLHQAAAEGLTDCTETLVSERCHVEERQRAADEEKQTSAQSQTGAAHDDQEQRKVCQCAGSASSGSVWKSHELTLD</sequence>
<evidence type="ECO:0000313" key="1">
    <source>
        <dbReference type="Proteomes" id="UP000000437"/>
    </source>
</evidence>